<evidence type="ECO:0000313" key="2">
    <source>
        <dbReference type="EMBL" id="PIT58370.1"/>
    </source>
</evidence>
<feature type="transmembrane region" description="Helical" evidence="1">
    <location>
        <begin position="48"/>
        <end position="72"/>
    </location>
</feature>
<dbReference type="Proteomes" id="UP000229434">
    <property type="component" value="Unassembled WGS sequence"/>
</dbReference>
<comment type="caution">
    <text evidence="2">The sequence shown here is derived from an EMBL/GenBank/DDBJ whole genome shotgun (WGS) entry which is preliminary data.</text>
</comment>
<keyword evidence="1" id="KW-0812">Transmembrane</keyword>
<dbReference type="AlphaFoldDB" id="A0A2N9Y0S3"/>
<evidence type="ECO:0008006" key="4">
    <source>
        <dbReference type="Google" id="ProtNLM"/>
    </source>
</evidence>
<organism evidence="2 3">
    <name type="scientific">Snodgrassella alvi</name>
    <dbReference type="NCBI Taxonomy" id="1196083"/>
    <lineage>
        <taxon>Bacteria</taxon>
        <taxon>Pseudomonadati</taxon>
        <taxon>Pseudomonadota</taxon>
        <taxon>Betaproteobacteria</taxon>
        <taxon>Neisseriales</taxon>
        <taxon>Neisseriaceae</taxon>
        <taxon>Snodgrassella</taxon>
    </lineage>
</organism>
<keyword evidence="1" id="KW-0472">Membrane</keyword>
<dbReference type="RefSeq" id="WP_100136734.1">
    <property type="nucleotide sequence ID" value="NZ_MEIS01000055.1"/>
</dbReference>
<sequence>MDKLKLMLTQLIEKIMPRLLFWVAVILWISTITPIFAVALSVNTLDFFGWFILLVYFGIIPYTLLSIIYLAIKDVEKKKKWLIEYRRGKK</sequence>
<accession>A0A2N9Y0S3</accession>
<evidence type="ECO:0000256" key="1">
    <source>
        <dbReference type="SAM" id="Phobius"/>
    </source>
</evidence>
<gene>
    <name evidence="2" type="ORF">BHC49_01825</name>
</gene>
<name>A0A2N9Y0S3_9NEIS</name>
<feature type="transmembrane region" description="Helical" evidence="1">
    <location>
        <begin position="20"/>
        <end position="42"/>
    </location>
</feature>
<dbReference type="EMBL" id="MEIS01000055">
    <property type="protein sequence ID" value="PIT58370.1"/>
    <property type="molecule type" value="Genomic_DNA"/>
</dbReference>
<proteinExistence type="predicted"/>
<keyword evidence="1" id="KW-1133">Transmembrane helix</keyword>
<reference evidence="2 3" key="1">
    <citation type="journal article" date="2017" name="MBio">
        <title>Type VI secretion-mediated competition in the bee gut microbiome.</title>
        <authorList>
            <person name="Steele M.I."/>
            <person name="Kwong W.K."/>
            <person name="Powell J.E."/>
            <person name="Whiteley M."/>
            <person name="Moran N.A."/>
        </authorList>
    </citation>
    <scope>NUCLEOTIDE SEQUENCE [LARGE SCALE GENOMIC DNA]</scope>
    <source>
        <strain evidence="2 3">Nev3CBA3</strain>
    </source>
</reference>
<protein>
    <recommendedName>
        <fullName evidence="4">Integral membrane protein</fullName>
    </recommendedName>
</protein>
<evidence type="ECO:0000313" key="3">
    <source>
        <dbReference type="Proteomes" id="UP000229434"/>
    </source>
</evidence>